<dbReference type="EMBL" id="JANPWB010000011">
    <property type="protein sequence ID" value="KAJ1131061.1"/>
    <property type="molecule type" value="Genomic_DNA"/>
</dbReference>
<keyword evidence="1" id="KW-0430">Lectin</keyword>
<keyword evidence="3" id="KW-0472">Membrane</keyword>
<feature type="domain" description="C-type lectin" evidence="4">
    <location>
        <begin position="103"/>
        <end position="192"/>
    </location>
</feature>
<comment type="caution">
    <text evidence="5">The sequence shown here is derived from an EMBL/GenBank/DDBJ whole genome shotgun (WGS) entry which is preliminary data.</text>
</comment>
<evidence type="ECO:0000313" key="5">
    <source>
        <dbReference type="EMBL" id="KAJ1131061.1"/>
    </source>
</evidence>
<keyword evidence="3" id="KW-1133">Transmembrane helix</keyword>
<dbReference type="Proteomes" id="UP001066276">
    <property type="component" value="Chromosome 7"/>
</dbReference>
<sequence length="280" mass="31588">MYDNLRYNDRNVYSVVDESAARQQKAAKDAKESKRKICIWRVATTIASLIAILVLVLGVAFYFLKCKKQDSARLQELNMDMCVKTGIQNELKCSYCDRNWIFYAGNCYFLSMQLLNWIDSQNNCKNMSSHLVVVKNAKEEQFLESLVKQKTWIGLFKKDNGAWIWEDGTILEGNGFWLPTEPNNEYGAEGCMPKGDLTSSINLGDYLATSVVPTLPGNSSGHRYIVFETISAKVFEKISAKMADVKECYVSAGEADSCLTDQHEAKTSSCEQHCCDKEHA</sequence>
<dbReference type="InterPro" id="IPR016186">
    <property type="entry name" value="C-type_lectin-like/link_sf"/>
</dbReference>
<evidence type="ECO:0000256" key="3">
    <source>
        <dbReference type="SAM" id="Phobius"/>
    </source>
</evidence>
<evidence type="ECO:0000256" key="1">
    <source>
        <dbReference type="ARBA" id="ARBA00022734"/>
    </source>
</evidence>
<reference evidence="5" key="1">
    <citation type="journal article" date="2022" name="bioRxiv">
        <title>Sequencing and chromosome-scale assembly of the giantPleurodeles waltlgenome.</title>
        <authorList>
            <person name="Brown T."/>
            <person name="Elewa A."/>
            <person name="Iarovenko S."/>
            <person name="Subramanian E."/>
            <person name="Araus A.J."/>
            <person name="Petzold A."/>
            <person name="Susuki M."/>
            <person name="Suzuki K.-i.T."/>
            <person name="Hayashi T."/>
            <person name="Toyoda A."/>
            <person name="Oliveira C."/>
            <person name="Osipova E."/>
            <person name="Leigh N.D."/>
            <person name="Simon A."/>
            <person name="Yun M.H."/>
        </authorList>
    </citation>
    <scope>NUCLEOTIDE SEQUENCE</scope>
    <source>
        <strain evidence="5">20211129_DDA</strain>
        <tissue evidence="5">Liver</tissue>
    </source>
</reference>
<evidence type="ECO:0000313" key="6">
    <source>
        <dbReference type="Proteomes" id="UP001066276"/>
    </source>
</evidence>
<dbReference type="PROSITE" id="PS50041">
    <property type="entry name" value="C_TYPE_LECTIN_2"/>
    <property type="match status" value="1"/>
</dbReference>
<dbReference type="AlphaFoldDB" id="A0AAV7PS10"/>
<dbReference type="Pfam" id="PF00059">
    <property type="entry name" value="Lectin_C"/>
    <property type="match status" value="1"/>
</dbReference>
<evidence type="ECO:0000259" key="4">
    <source>
        <dbReference type="PROSITE" id="PS50041"/>
    </source>
</evidence>
<keyword evidence="6" id="KW-1185">Reference proteome</keyword>
<dbReference type="PANTHER" id="PTHR46746:SF9">
    <property type="entry name" value="CD209 ANTIGEN-LIKE PROTEIN C-LIKE"/>
    <property type="match status" value="1"/>
</dbReference>
<proteinExistence type="predicted"/>
<organism evidence="5 6">
    <name type="scientific">Pleurodeles waltl</name>
    <name type="common">Iberian ribbed newt</name>
    <dbReference type="NCBI Taxonomy" id="8319"/>
    <lineage>
        <taxon>Eukaryota</taxon>
        <taxon>Metazoa</taxon>
        <taxon>Chordata</taxon>
        <taxon>Craniata</taxon>
        <taxon>Vertebrata</taxon>
        <taxon>Euteleostomi</taxon>
        <taxon>Amphibia</taxon>
        <taxon>Batrachia</taxon>
        <taxon>Caudata</taxon>
        <taxon>Salamandroidea</taxon>
        <taxon>Salamandridae</taxon>
        <taxon>Pleurodelinae</taxon>
        <taxon>Pleurodeles</taxon>
    </lineage>
</organism>
<accession>A0AAV7PS10</accession>
<evidence type="ECO:0000256" key="2">
    <source>
        <dbReference type="ARBA" id="ARBA00023157"/>
    </source>
</evidence>
<dbReference type="GO" id="GO:0030246">
    <property type="term" value="F:carbohydrate binding"/>
    <property type="evidence" value="ECO:0007669"/>
    <property type="project" value="UniProtKB-KW"/>
</dbReference>
<name>A0AAV7PS10_PLEWA</name>
<dbReference type="SUPFAM" id="SSF56436">
    <property type="entry name" value="C-type lectin-like"/>
    <property type="match status" value="1"/>
</dbReference>
<dbReference type="PANTHER" id="PTHR46746">
    <property type="entry name" value="KILLER CELL LECTIN-LIKE RECEPTOR SUBFAMILY F MEMBER 2"/>
    <property type="match status" value="1"/>
</dbReference>
<keyword evidence="2" id="KW-1015">Disulfide bond</keyword>
<feature type="transmembrane region" description="Helical" evidence="3">
    <location>
        <begin position="38"/>
        <end position="64"/>
    </location>
</feature>
<protein>
    <recommendedName>
        <fullName evidence="4">C-type lectin domain-containing protein</fullName>
    </recommendedName>
</protein>
<gene>
    <name evidence="5" type="ORF">NDU88_009404</name>
</gene>
<dbReference type="InterPro" id="IPR051379">
    <property type="entry name" value="C-type_Lectin_Receptor_IMM"/>
</dbReference>
<keyword evidence="3" id="KW-0812">Transmembrane</keyword>
<dbReference type="InterPro" id="IPR001304">
    <property type="entry name" value="C-type_lectin-like"/>
</dbReference>
<dbReference type="Gene3D" id="3.10.100.10">
    <property type="entry name" value="Mannose-Binding Protein A, subunit A"/>
    <property type="match status" value="1"/>
</dbReference>
<dbReference type="InterPro" id="IPR016187">
    <property type="entry name" value="CTDL_fold"/>
</dbReference>
<dbReference type="SMART" id="SM00034">
    <property type="entry name" value="CLECT"/>
    <property type="match status" value="1"/>
</dbReference>